<dbReference type="InterPro" id="IPR001888">
    <property type="entry name" value="Transposase_1"/>
</dbReference>
<dbReference type="InterPro" id="IPR036397">
    <property type="entry name" value="RNaseH_sf"/>
</dbReference>
<dbReference type="Pfam" id="PF01359">
    <property type="entry name" value="Transposase_1"/>
    <property type="match status" value="1"/>
</dbReference>
<proteinExistence type="predicted"/>
<dbReference type="PANTHER" id="PTHR46060">
    <property type="entry name" value="MARINER MOS1 TRANSPOSASE-LIKE PROTEIN"/>
    <property type="match status" value="1"/>
</dbReference>
<sequence length="334" mass="38866">MLITIFDSRGIIHKEFVPAGQTITGEYYLNFLKRLIARIRRIRPEYRDEDSWCLLHDNAPSHSSLIVRRFLAKNNVCVLNHPPYSLYLAPCDFYLFPKIKLKLKVYEVQTRQTTLDAGRDKDLHDLILALSTKIDDFGKKMETRLVSVEQGLNQINQRLQHFESSLETTSEAVSLNTNRISDLKRRLELGEMRQREKNLIIYGLEGAESETPEESRGLIQDLISNTMQISEDLKIEQCRRLIKKANSPLLIEVPDLKQRILLFRNTFRLRDKKIFINKDYPPTIRDQRRILISKRKELMSKGNVSKLRDNRLIVRGISYSVLNGRVISSNGDAI</sequence>
<keyword evidence="2" id="KW-1185">Reference proteome</keyword>
<evidence type="ECO:0008006" key="3">
    <source>
        <dbReference type="Google" id="ProtNLM"/>
    </source>
</evidence>
<evidence type="ECO:0000313" key="1">
    <source>
        <dbReference type="EMBL" id="UYV65759.1"/>
    </source>
</evidence>
<dbReference type="Proteomes" id="UP001235939">
    <property type="component" value="Chromosome 03"/>
</dbReference>
<accession>A0ABY6KA86</accession>
<evidence type="ECO:0000313" key="2">
    <source>
        <dbReference type="Proteomes" id="UP001235939"/>
    </source>
</evidence>
<dbReference type="InterPro" id="IPR052709">
    <property type="entry name" value="Transposase-MT_Hybrid"/>
</dbReference>
<dbReference type="Gene3D" id="3.30.420.10">
    <property type="entry name" value="Ribonuclease H-like superfamily/Ribonuclease H"/>
    <property type="match status" value="1"/>
</dbReference>
<organism evidence="1 2">
    <name type="scientific">Cordylochernes scorpioides</name>
    <dbReference type="NCBI Taxonomy" id="51811"/>
    <lineage>
        <taxon>Eukaryota</taxon>
        <taxon>Metazoa</taxon>
        <taxon>Ecdysozoa</taxon>
        <taxon>Arthropoda</taxon>
        <taxon>Chelicerata</taxon>
        <taxon>Arachnida</taxon>
        <taxon>Pseudoscorpiones</taxon>
        <taxon>Cheliferoidea</taxon>
        <taxon>Chernetidae</taxon>
        <taxon>Cordylochernes</taxon>
    </lineage>
</organism>
<name>A0ABY6KA86_9ARAC</name>
<dbReference type="EMBL" id="CP092865">
    <property type="protein sequence ID" value="UYV65759.1"/>
    <property type="molecule type" value="Genomic_DNA"/>
</dbReference>
<gene>
    <name evidence="1" type="ORF">LAZ67_3005353</name>
</gene>
<protein>
    <recommendedName>
        <fullName evidence="3">Transposase</fullName>
    </recommendedName>
</protein>
<reference evidence="1 2" key="1">
    <citation type="submission" date="2022-01" db="EMBL/GenBank/DDBJ databases">
        <title>A chromosomal length assembly of Cordylochernes scorpioides.</title>
        <authorList>
            <person name="Zeh D."/>
            <person name="Zeh J."/>
        </authorList>
    </citation>
    <scope>NUCLEOTIDE SEQUENCE [LARGE SCALE GENOMIC DNA]</scope>
    <source>
        <strain evidence="1">IN4F17</strain>
        <tissue evidence="1">Whole Body</tissue>
    </source>
</reference>
<dbReference type="PANTHER" id="PTHR46060:SF1">
    <property type="entry name" value="MARINER MOS1 TRANSPOSASE-LIKE PROTEIN"/>
    <property type="match status" value="1"/>
</dbReference>